<reference evidence="8" key="1">
    <citation type="submission" date="2020-10" db="EMBL/GenBank/DDBJ databases">
        <authorList>
            <person name="Gilroy R."/>
        </authorList>
    </citation>
    <scope>NUCLEOTIDE SEQUENCE</scope>
    <source>
        <strain evidence="8">11300</strain>
    </source>
</reference>
<evidence type="ECO:0000256" key="3">
    <source>
        <dbReference type="ARBA" id="ARBA00022691"/>
    </source>
</evidence>
<dbReference type="GO" id="GO:0003824">
    <property type="term" value="F:catalytic activity"/>
    <property type="evidence" value="ECO:0007669"/>
    <property type="project" value="InterPro"/>
</dbReference>
<keyword evidence="5" id="KW-0408">Iron</keyword>
<proteinExistence type="predicted"/>
<protein>
    <submittedName>
        <fullName evidence="8">TIGR01212 family radical SAM protein</fullName>
    </submittedName>
</protein>
<keyword evidence="6" id="KW-0411">Iron-sulfur</keyword>
<dbReference type="SFLD" id="SFLDG01086">
    <property type="entry name" value="elongater_protein-like"/>
    <property type="match status" value="1"/>
</dbReference>
<dbReference type="PROSITE" id="PS51918">
    <property type="entry name" value="RADICAL_SAM"/>
    <property type="match status" value="1"/>
</dbReference>
<organism evidence="8 9">
    <name type="scientific">Candidatus Fimisoma avicola</name>
    <dbReference type="NCBI Taxonomy" id="2840826"/>
    <lineage>
        <taxon>Bacteria</taxon>
        <taxon>Bacillati</taxon>
        <taxon>Bacillota</taxon>
        <taxon>Clostridia</taxon>
        <taxon>Eubacteriales</taxon>
        <taxon>Candidatus Fimisoma</taxon>
    </lineage>
</organism>
<dbReference type="SFLD" id="SFLDS00029">
    <property type="entry name" value="Radical_SAM"/>
    <property type="match status" value="1"/>
</dbReference>
<dbReference type="GO" id="GO:0051539">
    <property type="term" value="F:4 iron, 4 sulfur cluster binding"/>
    <property type="evidence" value="ECO:0007669"/>
    <property type="project" value="UniProtKB-KW"/>
</dbReference>
<dbReference type="InterPro" id="IPR032432">
    <property type="entry name" value="Radical_SAM_C"/>
</dbReference>
<dbReference type="GO" id="GO:0046872">
    <property type="term" value="F:metal ion binding"/>
    <property type="evidence" value="ECO:0007669"/>
    <property type="project" value="UniProtKB-KW"/>
</dbReference>
<name>A0A9D1I5X8_9FIRM</name>
<dbReference type="InterPro" id="IPR039661">
    <property type="entry name" value="ELP3"/>
</dbReference>
<comment type="caution">
    <text evidence="8">The sequence shown here is derived from an EMBL/GenBank/DDBJ whole genome shotgun (WGS) entry which is preliminary data.</text>
</comment>
<reference evidence="8" key="2">
    <citation type="journal article" date="2021" name="PeerJ">
        <title>Extensive microbial diversity within the chicken gut microbiome revealed by metagenomics and culture.</title>
        <authorList>
            <person name="Gilroy R."/>
            <person name="Ravi A."/>
            <person name="Getino M."/>
            <person name="Pursley I."/>
            <person name="Horton D.L."/>
            <person name="Alikhan N.F."/>
            <person name="Baker D."/>
            <person name="Gharbi K."/>
            <person name="Hall N."/>
            <person name="Watson M."/>
            <person name="Adriaenssens E.M."/>
            <person name="Foster-Nyarko E."/>
            <person name="Jarju S."/>
            <person name="Secka A."/>
            <person name="Antonio M."/>
            <person name="Oren A."/>
            <person name="Chaudhuri R.R."/>
            <person name="La Ragione R."/>
            <person name="Hildebrand F."/>
            <person name="Pallen M.J."/>
        </authorList>
    </citation>
    <scope>NUCLEOTIDE SEQUENCE</scope>
    <source>
        <strain evidence="8">11300</strain>
    </source>
</reference>
<evidence type="ECO:0000313" key="8">
    <source>
        <dbReference type="EMBL" id="HIU27510.1"/>
    </source>
</evidence>
<evidence type="ECO:0000259" key="7">
    <source>
        <dbReference type="PROSITE" id="PS51918"/>
    </source>
</evidence>
<keyword evidence="4" id="KW-0479">Metal-binding</keyword>
<dbReference type="PANTHER" id="PTHR11135:SF1">
    <property type="entry name" value="PROTEIN YHCC"/>
    <property type="match status" value="1"/>
</dbReference>
<gene>
    <name evidence="8" type="ORF">IAD16_03870</name>
</gene>
<dbReference type="InterPro" id="IPR058240">
    <property type="entry name" value="rSAM_sf"/>
</dbReference>
<accession>A0A9D1I5X8</accession>
<feature type="domain" description="Radical SAM core" evidence="7">
    <location>
        <begin position="28"/>
        <end position="261"/>
    </location>
</feature>
<keyword evidence="2" id="KW-0004">4Fe-4S</keyword>
<evidence type="ECO:0000256" key="6">
    <source>
        <dbReference type="ARBA" id="ARBA00023014"/>
    </source>
</evidence>
<dbReference type="Pfam" id="PF16199">
    <property type="entry name" value="Radical_SAM_C"/>
    <property type="match status" value="1"/>
</dbReference>
<evidence type="ECO:0000256" key="4">
    <source>
        <dbReference type="ARBA" id="ARBA00022723"/>
    </source>
</evidence>
<evidence type="ECO:0000256" key="2">
    <source>
        <dbReference type="ARBA" id="ARBA00022485"/>
    </source>
</evidence>
<dbReference type="AlphaFoldDB" id="A0A9D1I5X8"/>
<dbReference type="InterPro" id="IPR007197">
    <property type="entry name" value="rSAM"/>
</dbReference>
<dbReference type="InterPro" id="IPR006638">
    <property type="entry name" value="Elp3/MiaA/NifB-like_rSAM"/>
</dbReference>
<dbReference type="Pfam" id="PF04055">
    <property type="entry name" value="Radical_SAM"/>
    <property type="match status" value="1"/>
</dbReference>
<dbReference type="SUPFAM" id="SSF102114">
    <property type="entry name" value="Radical SAM enzymes"/>
    <property type="match status" value="1"/>
</dbReference>
<dbReference type="SMART" id="SM00729">
    <property type="entry name" value="Elp3"/>
    <property type="match status" value="1"/>
</dbReference>
<evidence type="ECO:0000313" key="9">
    <source>
        <dbReference type="Proteomes" id="UP000824091"/>
    </source>
</evidence>
<dbReference type="InterPro" id="IPR005911">
    <property type="entry name" value="YhcC-like"/>
</dbReference>
<dbReference type="Proteomes" id="UP000824091">
    <property type="component" value="Unassembled WGS sequence"/>
</dbReference>
<dbReference type="NCBIfam" id="TIGR01212">
    <property type="entry name" value="TIGR01212 family radical SAM protein"/>
    <property type="match status" value="1"/>
</dbReference>
<keyword evidence="3" id="KW-0949">S-adenosyl-L-methionine</keyword>
<dbReference type="InterPro" id="IPR023404">
    <property type="entry name" value="rSAM_horseshoe"/>
</dbReference>
<dbReference type="PANTHER" id="PTHR11135">
    <property type="entry name" value="HISTONE ACETYLTRANSFERASE-RELATED"/>
    <property type="match status" value="1"/>
</dbReference>
<evidence type="ECO:0000256" key="5">
    <source>
        <dbReference type="ARBA" id="ARBA00023004"/>
    </source>
</evidence>
<evidence type="ECO:0000256" key="1">
    <source>
        <dbReference type="ARBA" id="ARBA00001966"/>
    </source>
</evidence>
<dbReference type="Gene3D" id="3.80.30.20">
    <property type="entry name" value="tm_1862 like domain"/>
    <property type="match status" value="1"/>
</dbReference>
<sequence length="313" mass="35436">MNKKNNISIPEHFQGRRFFPADLWLKKHFGQKTIKLAIDGGFTCPNRDGSKGTGGCTFCSDSGSGEFASSIDEQIALLSEKWPKAKYLGYFQNHTNTYGPAALLREKFYSVLDDPRIEGLVIGTRPDCLPPETLRLLSEINRDHFMWIELGLQTIHRQTAQEINRCYDLSVFDKAVSALSDLGIKYVVHLILGLPGETDEMMLQSVRYVSSLPGLFGIKLHLLNIVRGSAMETAYKDYMPFDSIDSYVDTVVRCLEIIPADITIHRLTGDAPRSILISPPWSFNKRTILNRINEQLNLRDTWQGKKLLCILDH</sequence>
<dbReference type="EMBL" id="DVMO01000057">
    <property type="protein sequence ID" value="HIU27510.1"/>
    <property type="molecule type" value="Genomic_DNA"/>
</dbReference>
<comment type="cofactor">
    <cofactor evidence="1">
        <name>[4Fe-4S] cluster</name>
        <dbReference type="ChEBI" id="CHEBI:49883"/>
    </cofactor>
</comment>
<dbReference type="SFLD" id="SFLDG01091">
    <property type="entry name" value="uncharacterized_CHP01210-like"/>
    <property type="match status" value="1"/>
</dbReference>